<dbReference type="InterPro" id="IPR027417">
    <property type="entry name" value="P-loop_NTPase"/>
</dbReference>
<dbReference type="PANTHER" id="PTHR30486:SF15">
    <property type="entry name" value="TYPE II_IV SECRETION SYSTEM ATPASE"/>
    <property type="match status" value="1"/>
</dbReference>
<dbReference type="SUPFAM" id="SSF52540">
    <property type="entry name" value="P-loop containing nucleoside triphosphate hydrolases"/>
    <property type="match status" value="1"/>
</dbReference>
<feature type="domain" description="Bacterial type II secretion system protein E" evidence="3">
    <location>
        <begin position="135"/>
        <end position="410"/>
    </location>
</feature>
<feature type="region of interest" description="Disordered" evidence="2">
    <location>
        <begin position="17"/>
        <end position="37"/>
    </location>
</feature>
<dbReference type="Pfam" id="PF00437">
    <property type="entry name" value="T2SSE"/>
    <property type="match status" value="1"/>
</dbReference>
<dbReference type="EMBL" id="CP047475">
    <property type="protein sequence ID" value="QIA64070.1"/>
    <property type="molecule type" value="Genomic_DNA"/>
</dbReference>
<gene>
    <name evidence="4" type="ORF">GT360_11355</name>
</gene>
<keyword evidence="5" id="KW-1185">Reference proteome</keyword>
<evidence type="ECO:0000259" key="3">
    <source>
        <dbReference type="Pfam" id="PF00437"/>
    </source>
</evidence>
<dbReference type="Gene3D" id="3.40.50.300">
    <property type="entry name" value="P-loop containing nucleotide triphosphate hydrolases"/>
    <property type="match status" value="1"/>
</dbReference>
<reference evidence="4 5" key="1">
    <citation type="submission" date="2020-01" db="EMBL/GenBank/DDBJ databases">
        <title>Whole genome and functional gene identification of agarase of Vibrio HN897.</title>
        <authorList>
            <person name="Liu Y."/>
            <person name="Zhao Z."/>
        </authorList>
    </citation>
    <scope>NUCLEOTIDE SEQUENCE [LARGE SCALE GENOMIC DNA]</scope>
    <source>
        <strain evidence="4 5">HN897</strain>
    </source>
</reference>
<dbReference type="Gene3D" id="3.30.450.380">
    <property type="match status" value="1"/>
</dbReference>
<evidence type="ECO:0000313" key="5">
    <source>
        <dbReference type="Proteomes" id="UP000464262"/>
    </source>
</evidence>
<evidence type="ECO:0000256" key="2">
    <source>
        <dbReference type="SAM" id="MobiDB-lite"/>
    </source>
</evidence>
<dbReference type="Proteomes" id="UP000464262">
    <property type="component" value="Chromosome 1"/>
</dbReference>
<dbReference type="InterPro" id="IPR001482">
    <property type="entry name" value="T2SS/T4SS_dom"/>
</dbReference>
<dbReference type="AlphaFoldDB" id="A0A7Z2YEF3"/>
<dbReference type="CDD" id="cd01130">
    <property type="entry name" value="VirB11-like_ATPase"/>
    <property type="match status" value="1"/>
</dbReference>
<protein>
    <submittedName>
        <fullName evidence="4">CpaF family protein</fullName>
    </submittedName>
</protein>
<comment type="similarity">
    <text evidence="1">Belongs to the GSP E family.</text>
</comment>
<dbReference type="InterPro" id="IPR050921">
    <property type="entry name" value="T4SS_GSP_E_ATPase"/>
</dbReference>
<dbReference type="PANTHER" id="PTHR30486">
    <property type="entry name" value="TWITCHING MOTILITY PROTEIN PILT"/>
    <property type="match status" value="1"/>
</dbReference>
<evidence type="ECO:0000256" key="1">
    <source>
        <dbReference type="ARBA" id="ARBA00006611"/>
    </source>
</evidence>
<proteinExistence type="inferred from homology"/>
<evidence type="ECO:0000313" key="4">
    <source>
        <dbReference type="EMBL" id="QIA64070.1"/>
    </source>
</evidence>
<organism evidence="4 5">
    <name type="scientific">Vibrio astriarenae</name>
    <dbReference type="NCBI Taxonomy" id="1481923"/>
    <lineage>
        <taxon>Bacteria</taxon>
        <taxon>Pseudomonadati</taxon>
        <taxon>Pseudomonadota</taxon>
        <taxon>Gammaproteobacteria</taxon>
        <taxon>Vibrionales</taxon>
        <taxon>Vibrionaceae</taxon>
        <taxon>Vibrio</taxon>
    </lineage>
</organism>
<sequence length="487" mass="54519">MFFKRKNINPELQEKIATAERHAGKSQDDASFEVGQDLQPVPAQDIGEKEAEAKEQAVQKALRQLRQEQEVKHFYHQRLLETLDLGLLASLETDKAKKDLHEAILQLMTADQSHVLSAEGRKRVIQQIEDEVFGLGPLEPLLHDSTVSDILVNGPKNVYVERHGKLERTLYTFLDDRHLRNIIDRIVSQVGRRIDEASPMVDARLMDGSRVNAIIPPLALDGPSLSIRRFAVDKLTMDNLLSFNSLSEHMARFLEAAVQGELNILISGGTGSGKTTTLNIFSGFIPEEDRIVTIEDSAELQLQQPHVVRLETRPANLEGKGEITQRDLVKNCLRMRPDRIILGEVRGAEAVDMLAAMNTGHDGSLATIHANTPRDALSRVENMFAMAGWNMSTKNLRAQIASAIHLVVQMDRQEDGKRRMVSISEINGMEGEIITMSEIFKFHRQGVDEKGNVLGYYTSTSIVPDCHDQLVKRGLDVPFELFNETKG</sequence>
<dbReference type="KEGG" id="vas:GT360_11355"/>
<dbReference type="RefSeq" id="WP_164648979.1">
    <property type="nucleotide sequence ID" value="NZ_CP047475.1"/>
</dbReference>
<dbReference type="GO" id="GO:0016887">
    <property type="term" value="F:ATP hydrolysis activity"/>
    <property type="evidence" value="ECO:0007669"/>
    <property type="project" value="InterPro"/>
</dbReference>
<accession>A0A7Z2YEF3</accession>
<feature type="compositionally biased region" description="Basic and acidic residues" evidence="2">
    <location>
        <begin position="17"/>
        <end position="28"/>
    </location>
</feature>
<name>A0A7Z2YEF3_9VIBR</name>